<dbReference type="SUPFAM" id="SSF50692">
    <property type="entry name" value="ADC-like"/>
    <property type="match status" value="1"/>
</dbReference>
<evidence type="ECO:0000256" key="5">
    <source>
        <dbReference type="ARBA" id="ARBA00023002"/>
    </source>
</evidence>
<dbReference type="Pfam" id="PF04879">
    <property type="entry name" value="Molybdop_Fe4S4"/>
    <property type="match status" value="1"/>
</dbReference>
<evidence type="ECO:0000256" key="4">
    <source>
        <dbReference type="ARBA" id="ARBA00022723"/>
    </source>
</evidence>
<accession>A0A927WKL1</accession>
<evidence type="ECO:0000256" key="6">
    <source>
        <dbReference type="ARBA" id="ARBA00023004"/>
    </source>
</evidence>
<dbReference type="InterPro" id="IPR009010">
    <property type="entry name" value="Asp_de-COase-like_dom_sf"/>
</dbReference>
<proteinExistence type="inferred from homology"/>
<gene>
    <name evidence="9" type="ORF">E7201_00195</name>
</gene>
<comment type="caution">
    <text evidence="9">The sequence shown here is derived from an EMBL/GenBank/DDBJ whole genome shotgun (WGS) entry which is preliminary data.</text>
</comment>
<dbReference type="InterPro" id="IPR006656">
    <property type="entry name" value="Mopterin_OxRdtase"/>
</dbReference>
<evidence type="ECO:0000256" key="7">
    <source>
        <dbReference type="ARBA" id="ARBA00023014"/>
    </source>
</evidence>
<keyword evidence="6" id="KW-0408">Iron</keyword>
<dbReference type="Pfam" id="PF01568">
    <property type="entry name" value="Molydop_binding"/>
    <property type="match status" value="1"/>
</dbReference>
<dbReference type="AlphaFoldDB" id="A0A927WKL1"/>
<feature type="domain" description="4Fe-4S Mo/W bis-MGD-type" evidence="8">
    <location>
        <begin position="7"/>
        <end position="63"/>
    </location>
</feature>
<name>A0A927WKL1_SELRU</name>
<evidence type="ECO:0000313" key="10">
    <source>
        <dbReference type="Proteomes" id="UP000761380"/>
    </source>
</evidence>
<dbReference type="Gene3D" id="3.30.2070.10">
    <property type="entry name" value="Formate dehydrogenase/DMSO reductase"/>
    <property type="match status" value="1"/>
</dbReference>
<dbReference type="InterPro" id="IPR006657">
    <property type="entry name" value="MoPterin_dinucl-bd_dom"/>
</dbReference>
<dbReference type="Pfam" id="PF00384">
    <property type="entry name" value="Molybdopterin"/>
    <property type="match status" value="1"/>
</dbReference>
<dbReference type="InterPro" id="IPR006963">
    <property type="entry name" value="Mopterin_OxRdtase_4Fe-4S_dom"/>
</dbReference>
<dbReference type="PROSITE" id="PS51669">
    <property type="entry name" value="4FE4S_MOW_BIS_MGD"/>
    <property type="match status" value="1"/>
</dbReference>
<evidence type="ECO:0000259" key="8">
    <source>
        <dbReference type="PROSITE" id="PS51669"/>
    </source>
</evidence>
<dbReference type="PROSITE" id="PS00490">
    <property type="entry name" value="MOLYBDOPTERIN_PROK_2"/>
    <property type="match status" value="1"/>
</dbReference>
<dbReference type="EMBL" id="SVBY01000001">
    <property type="protein sequence ID" value="MBE6091590.1"/>
    <property type="molecule type" value="Genomic_DNA"/>
</dbReference>
<dbReference type="Gene3D" id="2.20.25.90">
    <property type="entry name" value="ADC-like domains"/>
    <property type="match status" value="1"/>
</dbReference>
<keyword evidence="7" id="KW-0411">Iron-sulfur</keyword>
<dbReference type="SMART" id="SM00926">
    <property type="entry name" value="Molybdop_Fe4S4"/>
    <property type="match status" value="1"/>
</dbReference>
<keyword evidence="3" id="KW-0500">Molybdenum</keyword>
<dbReference type="GO" id="GO:0051536">
    <property type="term" value="F:iron-sulfur cluster binding"/>
    <property type="evidence" value="ECO:0007669"/>
    <property type="project" value="UniProtKB-KW"/>
</dbReference>
<organism evidence="9 10">
    <name type="scientific">Selenomonas ruminantium</name>
    <dbReference type="NCBI Taxonomy" id="971"/>
    <lineage>
        <taxon>Bacteria</taxon>
        <taxon>Bacillati</taxon>
        <taxon>Bacillota</taxon>
        <taxon>Negativicutes</taxon>
        <taxon>Selenomonadales</taxon>
        <taxon>Selenomonadaceae</taxon>
        <taxon>Selenomonas</taxon>
    </lineage>
</organism>
<comment type="similarity">
    <text evidence="2">Belongs to the prokaryotic molybdopterin-containing oxidoreductase family.</text>
</comment>
<dbReference type="GO" id="GO:0043546">
    <property type="term" value="F:molybdopterin cofactor binding"/>
    <property type="evidence" value="ECO:0007669"/>
    <property type="project" value="InterPro"/>
</dbReference>
<protein>
    <submittedName>
        <fullName evidence="9">Dimethyl sulfoxide reductase</fullName>
    </submittedName>
</protein>
<dbReference type="GO" id="GO:0046872">
    <property type="term" value="F:metal ion binding"/>
    <property type="evidence" value="ECO:0007669"/>
    <property type="project" value="UniProtKB-KW"/>
</dbReference>
<dbReference type="Proteomes" id="UP000761380">
    <property type="component" value="Unassembled WGS sequence"/>
</dbReference>
<evidence type="ECO:0000256" key="3">
    <source>
        <dbReference type="ARBA" id="ARBA00022505"/>
    </source>
</evidence>
<dbReference type="InterPro" id="IPR050612">
    <property type="entry name" value="Prok_Mopterin_Oxidored"/>
</dbReference>
<keyword evidence="5" id="KW-0560">Oxidoreductase</keyword>
<dbReference type="PANTHER" id="PTHR43742">
    <property type="entry name" value="TRIMETHYLAMINE-N-OXIDE REDUCTASE"/>
    <property type="match status" value="1"/>
</dbReference>
<dbReference type="Gene3D" id="3.40.228.10">
    <property type="entry name" value="Dimethylsulfoxide Reductase, domain 2"/>
    <property type="match status" value="1"/>
</dbReference>
<dbReference type="GO" id="GO:0016491">
    <property type="term" value="F:oxidoreductase activity"/>
    <property type="evidence" value="ECO:0007669"/>
    <property type="project" value="UniProtKB-KW"/>
</dbReference>
<sequence length="666" mass="74182">MFFDGNYQVTRHICPRNCYDACPILAYTRGGKIEYITGDTSAGSSARLCSKREDILATVYNPRRILYPQKQHGRGSGNWQKITWEEAIDTIARKMLSLKERYNSTLPLCLNKYSGNFGLLHYAVEGMFNGLGATTQTIGSPCFSSGIDAQNLDFGANITCDIRHLRESRLIILWGANPAWTSIHTMPMIYAAQERGAKIVVIDPVYTETARKADYYFELRPGSDTALATLLLQKLAQNKQLSYNPQQVSGAEELLAAAQKAPAAKLRKATGLSAQAIDVLADLLAQNHPAHIWCGYGLQRHVESGLAVRLIDALAMLMGNIGIAGGGVNYADMGLVENIDFKLMLERADTRFIDINNFAQSLKTVQNPPIKFLWIAGRNVLRQDANLTELNKLWSQLEFVVVADKFMTHSARMADILLPVTTEFEHLDVAGGYFVQHLGINEPAIPPRGEAKSDIDIARLLTRRLNELAPGTSTFPAHLSDEEFLSAEFTPDICEKLQIKKWQDLYQGPARYRPSTILWQEGKFATDDGKFHCCTLPKKFYQLQPTKEYPFHLLTPHAQEHINSQSHPLLKNLPEYPQVYLHPAAGEKLHLQDKHPAILWNDEGSITVTAHFREDLAPDIILSMQGASVNGGLNQLYKGLSTDLGELVSGAPGTAFYDVFVNIRPK</sequence>
<dbReference type="Gene3D" id="3.40.50.740">
    <property type="match status" value="1"/>
</dbReference>
<comment type="cofactor">
    <cofactor evidence="1">
        <name>Mo-bis(molybdopterin guanine dinucleotide)</name>
        <dbReference type="ChEBI" id="CHEBI:60539"/>
    </cofactor>
</comment>
<evidence type="ECO:0000256" key="1">
    <source>
        <dbReference type="ARBA" id="ARBA00001942"/>
    </source>
</evidence>
<dbReference type="InterPro" id="IPR006655">
    <property type="entry name" value="Mopterin_OxRdtase_prok_CS"/>
</dbReference>
<evidence type="ECO:0000313" key="9">
    <source>
        <dbReference type="EMBL" id="MBE6091590.1"/>
    </source>
</evidence>
<dbReference type="PANTHER" id="PTHR43742:SF6">
    <property type="entry name" value="OXIDOREDUCTASE YYAE-RELATED"/>
    <property type="match status" value="1"/>
</dbReference>
<evidence type="ECO:0000256" key="2">
    <source>
        <dbReference type="ARBA" id="ARBA00010312"/>
    </source>
</evidence>
<dbReference type="SUPFAM" id="SSF53706">
    <property type="entry name" value="Formate dehydrogenase/DMSO reductase, domains 1-3"/>
    <property type="match status" value="1"/>
</dbReference>
<dbReference type="Gene3D" id="2.40.40.20">
    <property type="match status" value="1"/>
</dbReference>
<reference evidence="9" key="1">
    <citation type="submission" date="2019-04" db="EMBL/GenBank/DDBJ databases">
        <title>Evolution of Biomass-Degrading Anaerobic Consortia Revealed by Metagenomics.</title>
        <authorList>
            <person name="Peng X."/>
        </authorList>
    </citation>
    <scope>NUCLEOTIDE SEQUENCE</scope>
    <source>
        <strain evidence="9">SIG240</strain>
    </source>
</reference>
<keyword evidence="4" id="KW-0479">Metal-binding</keyword>